<dbReference type="Gene3D" id="1.20.1530.20">
    <property type="match status" value="1"/>
</dbReference>
<evidence type="ECO:0000313" key="6">
    <source>
        <dbReference type="EMBL" id="HIZ14913.1"/>
    </source>
</evidence>
<evidence type="ECO:0000256" key="5">
    <source>
        <dbReference type="SAM" id="Phobius"/>
    </source>
</evidence>
<evidence type="ECO:0000256" key="3">
    <source>
        <dbReference type="ARBA" id="ARBA00022989"/>
    </source>
</evidence>
<accession>A0A9D2DDG3</accession>
<dbReference type="SUPFAM" id="SSF161111">
    <property type="entry name" value="Cation efflux protein transmembrane domain-like"/>
    <property type="match status" value="1"/>
</dbReference>
<protein>
    <submittedName>
        <fullName evidence="6">Transporter</fullName>
    </submittedName>
</protein>
<feature type="transmembrane region" description="Helical" evidence="5">
    <location>
        <begin position="59"/>
        <end position="76"/>
    </location>
</feature>
<evidence type="ECO:0000256" key="1">
    <source>
        <dbReference type="ARBA" id="ARBA00004141"/>
    </source>
</evidence>
<feature type="transmembrane region" description="Helical" evidence="5">
    <location>
        <begin position="213"/>
        <end position="233"/>
    </location>
</feature>
<reference evidence="6" key="2">
    <citation type="submission" date="2021-04" db="EMBL/GenBank/DDBJ databases">
        <authorList>
            <person name="Gilroy R."/>
        </authorList>
    </citation>
    <scope>NUCLEOTIDE SEQUENCE</scope>
    <source>
        <strain evidence="6">ChiHjej11B10-19426</strain>
    </source>
</reference>
<keyword evidence="3 5" id="KW-1133">Transmembrane helix</keyword>
<dbReference type="Proteomes" id="UP000824014">
    <property type="component" value="Unassembled WGS sequence"/>
</dbReference>
<dbReference type="AlphaFoldDB" id="A0A9D2DDG3"/>
<keyword evidence="2 5" id="KW-0812">Transmembrane</keyword>
<comment type="subcellular location">
    <subcellularLocation>
        <location evidence="1">Membrane</location>
        <topology evidence="1">Multi-pass membrane protein</topology>
    </subcellularLocation>
</comment>
<dbReference type="InterPro" id="IPR027469">
    <property type="entry name" value="Cation_efflux_TMD_sf"/>
</dbReference>
<feature type="transmembrane region" description="Helical" evidence="5">
    <location>
        <begin position="82"/>
        <end position="106"/>
    </location>
</feature>
<organism evidence="6 7">
    <name type="scientific">Candidatus Tidjanibacter faecipullorum</name>
    <dbReference type="NCBI Taxonomy" id="2838766"/>
    <lineage>
        <taxon>Bacteria</taxon>
        <taxon>Pseudomonadati</taxon>
        <taxon>Bacteroidota</taxon>
        <taxon>Bacteroidia</taxon>
        <taxon>Bacteroidales</taxon>
        <taxon>Rikenellaceae</taxon>
        <taxon>Tidjanibacter</taxon>
    </lineage>
</organism>
<gene>
    <name evidence="6" type="ORF">H9816_03250</name>
</gene>
<feature type="transmembrane region" description="Helical" evidence="5">
    <location>
        <begin position="7"/>
        <end position="25"/>
    </location>
</feature>
<keyword evidence="4 5" id="KW-0472">Membrane</keyword>
<comment type="caution">
    <text evidence="6">The sequence shown here is derived from an EMBL/GenBank/DDBJ whole genome shotgun (WGS) entry which is preliminary data.</text>
</comment>
<evidence type="ECO:0000256" key="2">
    <source>
        <dbReference type="ARBA" id="ARBA00022692"/>
    </source>
</evidence>
<reference evidence="6" key="1">
    <citation type="journal article" date="2021" name="PeerJ">
        <title>Extensive microbial diversity within the chicken gut microbiome revealed by metagenomics and culture.</title>
        <authorList>
            <person name="Gilroy R."/>
            <person name="Ravi A."/>
            <person name="Getino M."/>
            <person name="Pursley I."/>
            <person name="Horton D.L."/>
            <person name="Alikhan N.F."/>
            <person name="Baker D."/>
            <person name="Gharbi K."/>
            <person name="Hall N."/>
            <person name="Watson M."/>
            <person name="Adriaenssens E.M."/>
            <person name="Foster-Nyarko E."/>
            <person name="Jarju S."/>
            <person name="Secka A."/>
            <person name="Antonio M."/>
            <person name="Oren A."/>
            <person name="Chaudhuri R.R."/>
            <person name="La Ragione R."/>
            <person name="Hildebrand F."/>
            <person name="Pallen M.J."/>
        </authorList>
    </citation>
    <scope>NUCLEOTIDE SEQUENCE</scope>
    <source>
        <strain evidence="6">ChiHjej11B10-19426</strain>
    </source>
</reference>
<feature type="transmembrane region" description="Helical" evidence="5">
    <location>
        <begin position="184"/>
        <end position="201"/>
    </location>
</feature>
<evidence type="ECO:0000313" key="7">
    <source>
        <dbReference type="Proteomes" id="UP000824014"/>
    </source>
</evidence>
<feature type="transmembrane region" description="Helical" evidence="5">
    <location>
        <begin position="31"/>
        <end position="47"/>
    </location>
</feature>
<proteinExistence type="predicted"/>
<evidence type="ECO:0000256" key="4">
    <source>
        <dbReference type="ARBA" id="ARBA00023136"/>
    </source>
</evidence>
<dbReference type="InterPro" id="IPR038770">
    <property type="entry name" value="Na+/solute_symporter_sf"/>
</dbReference>
<dbReference type="GO" id="GO:0016020">
    <property type="term" value="C:membrane"/>
    <property type="evidence" value="ECO:0007669"/>
    <property type="project" value="UniProtKB-SubCell"/>
</dbReference>
<dbReference type="EMBL" id="DXCC01000008">
    <property type="protein sequence ID" value="HIZ14913.1"/>
    <property type="molecule type" value="Genomic_DNA"/>
</dbReference>
<sequence>MTSQQRRTIALPIAMALGAVFHGFFNRISFLTPWLIFAMLLVTYCRISAREVRFTRFHWGLLTLQLGGGVLLYLLLAPVNGVLAQGVFMCSFIPTAMAATTIGGMLGADVATMASFCLLSNMGVAVAAPVLFALIGAHPEYSFLRSLTLILWRVVPLLILPFVCAVALDRFLPRWHEAVRRRQIVSFWLWAVSLTIVMGRTVEFLVHQPRAHYGMEIAMALLALVVCLTQFAVGRTVGRRYGDTVAGGQSLGQKNTVLAIWMAQTWLDPLASVAPAAYVVWQNIVNSIQLWRYKGAGKV</sequence>
<feature type="transmembrane region" description="Helical" evidence="5">
    <location>
        <begin position="150"/>
        <end position="172"/>
    </location>
</feature>
<name>A0A9D2DDG3_9BACT</name>
<feature type="transmembrane region" description="Helical" evidence="5">
    <location>
        <begin position="118"/>
        <end position="138"/>
    </location>
</feature>